<evidence type="ECO:0000256" key="6">
    <source>
        <dbReference type="ARBA" id="ARBA00022737"/>
    </source>
</evidence>
<dbReference type="PROSITE" id="PS50268">
    <property type="entry name" value="CADHERIN_2"/>
    <property type="match status" value="13"/>
</dbReference>
<comment type="subcellular location">
    <subcellularLocation>
        <location evidence="1">Cell membrane</location>
        <topology evidence="1">Single-pass type I membrane protein</topology>
    </subcellularLocation>
</comment>
<dbReference type="PROSITE" id="PS00232">
    <property type="entry name" value="CADHERIN_1"/>
    <property type="match status" value="2"/>
</dbReference>
<dbReference type="PANTHER" id="PTHR24027">
    <property type="entry name" value="CADHERIN-23"/>
    <property type="match status" value="1"/>
</dbReference>
<dbReference type="Gene3D" id="2.60.40.60">
    <property type="entry name" value="Cadherins"/>
    <property type="match status" value="14"/>
</dbReference>
<dbReference type="GO" id="GO:0048589">
    <property type="term" value="P:developmental growth"/>
    <property type="evidence" value="ECO:0007669"/>
    <property type="project" value="UniProtKB-ARBA"/>
</dbReference>
<evidence type="ECO:0000256" key="13">
    <source>
        <dbReference type="ARBA" id="ARBA00059331"/>
    </source>
</evidence>
<reference evidence="18" key="1">
    <citation type="submission" date="2025-08" db="UniProtKB">
        <authorList>
            <consortium name="RefSeq"/>
        </authorList>
    </citation>
    <scope>IDENTIFICATION</scope>
</reference>
<dbReference type="PRINTS" id="PR00205">
    <property type="entry name" value="CADHERIN"/>
</dbReference>
<feature type="domain" description="Cadherin" evidence="16">
    <location>
        <begin position="306"/>
        <end position="423"/>
    </location>
</feature>
<keyword evidence="10 15" id="KW-0472">Membrane</keyword>
<feature type="domain" description="Cadherin" evidence="16">
    <location>
        <begin position="1351"/>
        <end position="1458"/>
    </location>
</feature>
<feature type="domain" description="Cadherin" evidence="16">
    <location>
        <begin position="185"/>
        <end position="305"/>
    </location>
</feature>
<evidence type="ECO:0000313" key="17">
    <source>
        <dbReference type="Proteomes" id="UP000322000"/>
    </source>
</evidence>
<keyword evidence="4 15" id="KW-0812">Transmembrane</keyword>
<dbReference type="FunFam" id="2.60.40.60:FF:000168">
    <property type="entry name" value="Cadherin-related family member 2"/>
    <property type="match status" value="1"/>
</dbReference>
<dbReference type="FunFam" id="2.60.40.60:FF:000098">
    <property type="entry name" value="cadherin-23 isoform X1"/>
    <property type="match status" value="1"/>
</dbReference>
<evidence type="ECO:0000256" key="9">
    <source>
        <dbReference type="ARBA" id="ARBA00022989"/>
    </source>
</evidence>
<dbReference type="FunCoup" id="A0A7E5VNC0">
    <property type="interactions" value="3"/>
</dbReference>
<evidence type="ECO:0000256" key="11">
    <source>
        <dbReference type="ARBA" id="ARBA00023157"/>
    </source>
</evidence>
<keyword evidence="6" id="KW-0677">Repeat</keyword>
<organism evidence="17 18">
    <name type="scientific">Trichoplusia ni</name>
    <name type="common">Cabbage looper</name>
    <dbReference type="NCBI Taxonomy" id="7111"/>
    <lineage>
        <taxon>Eukaryota</taxon>
        <taxon>Metazoa</taxon>
        <taxon>Ecdysozoa</taxon>
        <taxon>Arthropoda</taxon>
        <taxon>Hexapoda</taxon>
        <taxon>Insecta</taxon>
        <taxon>Pterygota</taxon>
        <taxon>Neoptera</taxon>
        <taxon>Endopterygota</taxon>
        <taxon>Lepidoptera</taxon>
        <taxon>Glossata</taxon>
        <taxon>Ditrysia</taxon>
        <taxon>Noctuoidea</taxon>
        <taxon>Noctuidae</taxon>
        <taxon>Plusiinae</taxon>
        <taxon>Trichoplusia</taxon>
    </lineage>
</organism>
<feature type="domain" description="Cadherin" evidence="16">
    <location>
        <begin position="542"/>
        <end position="643"/>
    </location>
</feature>
<evidence type="ECO:0000256" key="8">
    <source>
        <dbReference type="ARBA" id="ARBA00022889"/>
    </source>
</evidence>
<dbReference type="GO" id="GO:0016339">
    <property type="term" value="P:calcium-dependent cell-cell adhesion via plasma membrane cell adhesion molecules"/>
    <property type="evidence" value="ECO:0007669"/>
    <property type="project" value="TreeGrafter"/>
</dbReference>
<keyword evidence="11" id="KW-1015">Disulfide bond</keyword>
<dbReference type="PANTHER" id="PTHR24027:SF422">
    <property type="entry name" value="CADHERIN DOMAIN-CONTAINING PROTEIN"/>
    <property type="match status" value="1"/>
</dbReference>
<feature type="domain" description="Cadherin" evidence="16">
    <location>
        <begin position="644"/>
        <end position="756"/>
    </location>
</feature>
<evidence type="ECO:0000313" key="18">
    <source>
        <dbReference type="RefSeq" id="XP_026729819.1"/>
    </source>
</evidence>
<evidence type="ECO:0000256" key="1">
    <source>
        <dbReference type="ARBA" id="ARBA00004251"/>
    </source>
</evidence>
<dbReference type="GO" id="GO:0044331">
    <property type="term" value="P:cell-cell adhesion mediated by cadherin"/>
    <property type="evidence" value="ECO:0007669"/>
    <property type="project" value="TreeGrafter"/>
</dbReference>
<keyword evidence="3" id="KW-0245">EGF-like domain</keyword>
<evidence type="ECO:0000256" key="10">
    <source>
        <dbReference type="ARBA" id="ARBA00023136"/>
    </source>
</evidence>
<evidence type="ECO:0000256" key="5">
    <source>
        <dbReference type="ARBA" id="ARBA00022729"/>
    </source>
</evidence>
<dbReference type="GO" id="GO:0008013">
    <property type="term" value="F:beta-catenin binding"/>
    <property type="evidence" value="ECO:0007669"/>
    <property type="project" value="TreeGrafter"/>
</dbReference>
<dbReference type="InterPro" id="IPR002126">
    <property type="entry name" value="Cadherin-like_dom"/>
</dbReference>
<sequence>MCLMTEVTVCSCELVLPEHFAFRWLLFVSCVENILRMAEIIFQRRKIATVLSDPNPLIILLVLSLLQSCWSQVINSAPHFIPQTGDMSQFSLSEDTPVGTPVYHLKGVDPENGQLRYSISGQYFSVDSLTGVVTLAKTLDREEQAFLEVIISITDEGIANTEPNTVSLRRVIPVKDVNDNPPVFHNRPYIVNISEATPVGTEIEVNPKINVTDLDEGENARIRVKCTTKEKGSDFEACATFRVVTDMITPNEYQVRLFLNQPLDFESRSAYIISLEATDASDRPLRALASVAASIWDVQDQPPAFVNAPFSATVPENTPPGTSIMEIIAKDGDTANLRPVLLTLEGDSEQYFKLLPDRPLGRAVLVASDNPIDRESDVVMQNGGVYNFFVKATELINNEVPSDYTVTTITIIVTDVDDHVPKFNKDVFDISIPENIENGSPVPGLSIYVEDNDIGKNSKYDLYLRNVFNSEDVFSISTDHGEGRTPISIKVKDSSKLDYEVDDENLRLFSFDIVTAANGLELSSARVNIKLLDMNDNSPIFEEATYKFNVPENATIGTKIGDVFATDRDYGIFGEIEYTLTGFGSNMFKTDKSKGGIYVQQILDYEKQKSYSLTIFAKDGGGKGSTASIFVEVLDVNDNAPIFEASEYSRTIRDGATTFEPQFVVRATDADGPTQGDGLIKYTLESDNSISRKGNVFTIDEETGEISIIDKVDSMDTPRGQYELVVRATDYGIPSLHNETRVYIRVGVPGNQRPTFKGNYHHYKYTVSQHSPETTEDFTFDLNPMNYKANIREDAKPGQNVTMVVANDPDGLDDLLTYHIVSGSRDNFVINEKTGLITVSSDANLDRDINPDRYEIIVSAVDSGMPIPETATTTVFVTIQDVNDKPPKFNVTESTTHISEKAKLGDIVTQIVAYDTDVNAKLQYSIMEPIKALSKAGVQLKPNSPFDYTHMFRINEDTGEVIVNGTLDYSQASIAILTIKVVDVNAELNKEKQFAMIEHTIYIQPYADKNPQFTNSGWTSSNPVIYHKIKEEQPIGSTVVVLMAEDPVSGHLVSNFKVINSETGLLQVDPLSGQVVLTKHLDYEDLTTPNLTVTVKATSNDGSRHSTAKIIIEVMNINDNPPIFEKELYKVSVLESVKYPELIVSVKAHDADAVLTDEDKTKGYSDIRYTLRGDNSDLFKIDNVTGSIQVAENKTLDRERQSVLRLEIEAADIPSGGADRLKTTAAILIDVLDVDDNSPEFEKKVYTAVVPENVPIGISVVNVTASDPDEGLGGEIRYDFLDEGEANGLFIIDAITGEITTHKDLTGRGRTDPYRLLVGATDGGGHTGDTSLSLYIGDVSANDGVPRFIRPAAGEILSVSENATIGSAVFQVVASDPDDPTQPSGQLYYSIQPSNPDAKSFAVDPHSGLITTRQSLDRERKSSYTLVLLVTDRGQPPQQSTRIVTVLVTDVDDHKPHFGRNLDDPPLLMTVKEEVPIGTVIGQLEAIDEDIDDNAAIDYAITAGNEYELLRLERTNNSKALIIAAARLDREMVSKQLITIKCFKYGTTPRLTKSYNRLDPSETQVLVKIIDIDDHLPEFESANITVGVRLNVPIDTLIASVKATDKDPDAKPIHYSIVNMTFISPIKGKSLNNITEVIVLNNMTGDLKIMKNLIHYADGIFRILVRANNSNDQERFTDILVEVVVVRERDLLRLVMIGGTKQKYAALRDRMTAALAQKGLRMQLHDSNNAFYANPGPCFQFRKVESGEALTPKAMKATIRALGTEFQEILENFNVQNITSCGVSRTKYSPAQHALLALAGVLPFAAFIATLVLCCMHSSAKRRAREALLISREPPPVAASQISVPTRLYAEPLYTT</sequence>
<dbReference type="FunFam" id="2.60.40.60:FF:000033">
    <property type="entry name" value="FAT atypical cadherin 1"/>
    <property type="match status" value="1"/>
</dbReference>
<dbReference type="FunFam" id="2.60.40.60:FF:000296">
    <property type="entry name" value="Cadherin 74A, isoform A"/>
    <property type="match status" value="1"/>
</dbReference>
<keyword evidence="9 15" id="KW-1133">Transmembrane helix</keyword>
<dbReference type="InterPro" id="IPR015919">
    <property type="entry name" value="Cadherin-like_sf"/>
</dbReference>
<dbReference type="KEGG" id="tnl:113495337"/>
<dbReference type="GO" id="GO:0007163">
    <property type="term" value="P:establishment or maintenance of cell polarity"/>
    <property type="evidence" value="ECO:0007669"/>
    <property type="project" value="UniProtKB-ARBA"/>
</dbReference>
<evidence type="ECO:0000256" key="14">
    <source>
        <dbReference type="PROSITE-ProRule" id="PRU00043"/>
    </source>
</evidence>
<dbReference type="FunFam" id="2.60.40.60:FF:000118">
    <property type="entry name" value="protocadherin Fat 4"/>
    <property type="match status" value="1"/>
</dbReference>
<dbReference type="GO" id="GO:0034332">
    <property type="term" value="P:adherens junction organization"/>
    <property type="evidence" value="ECO:0007669"/>
    <property type="project" value="TreeGrafter"/>
</dbReference>
<accession>A0A7E5VNC0</accession>
<dbReference type="GO" id="GO:0045296">
    <property type="term" value="F:cadherin binding"/>
    <property type="evidence" value="ECO:0007669"/>
    <property type="project" value="TreeGrafter"/>
</dbReference>
<feature type="domain" description="Cadherin" evidence="16">
    <location>
        <begin position="424"/>
        <end position="541"/>
    </location>
</feature>
<evidence type="ECO:0000256" key="4">
    <source>
        <dbReference type="ARBA" id="ARBA00022692"/>
    </source>
</evidence>
<keyword evidence="17" id="KW-1185">Reference proteome</keyword>
<feature type="transmembrane region" description="Helical" evidence="15">
    <location>
        <begin position="1794"/>
        <end position="1816"/>
    </location>
</feature>
<proteinExistence type="predicted"/>
<feature type="domain" description="Cadherin" evidence="16">
    <location>
        <begin position="1021"/>
        <end position="1124"/>
    </location>
</feature>
<dbReference type="GO" id="GO:0007156">
    <property type="term" value="P:homophilic cell adhesion via plasma membrane adhesion molecules"/>
    <property type="evidence" value="ECO:0007669"/>
    <property type="project" value="InterPro"/>
</dbReference>
<dbReference type="GO" id="GO:0005912">
    <property type="term" value="C:adherens junction"/>
    <property type="evidence" value="ECO:0007669"/>
    <property type="project" value="TreeGrafter"/>
</dbReference>
<dbReference type="GO" id="GO:0030154">
    <property type="term" value="P:cell differentiation"/>
    <property type="evidence" value="ECO:0007669"/>
    <property type="project" value="UniProtKB-ARBA"/>
</dbReference>
<keyword evidence="12" id="KW-0325">Glycoprotein</keyword>
<feature type="domain" description="Cadherin" evidence="16">
    <location>
        <begin position="1125"/>
        <end position="1241"/>
    </location>
</feature>
<dbReference type="GeneID" id="113495337"/>
<evidence type="ECO:0000256" key="3">
    <source>
        <dbReference type="ARBA" id="ARBA00022536"/>
    </source>
</evidence>
<feature type="domain" description="Cadherin" evidence="16">
    <location>
        <begin position="1463"/>
        <end position="1579"/>
    </location>
</feature>
<dbReference type="OrthoDB" id="6491773at2759"/>
<dbReference type="GO" id="GO:0000902">
    <property type="term" value="P:cell morphogenesis"/>
    <property type="evidence" value="ECO:0007669"/>
    <property type="project" value="TreeGrafter"/>
</dbReference>
<dbReference type="GO" id="GO:0001736">
    <property type="term" value="P:establishment of planar polarity"/>
    <property type="evidence" value="ECO:0007669"/>
    <property type="project" value="UniProtKB-ARBA"/>
</dbReference>
<keyword evidence="8" id="KW-0130">Cell adhesion</keyword>
<feature type="domain" description="Cadherin" evidence="16">
    <location>
        <begin position="1242"/>
        <end position="1348"/>
    </location>
</feature>
<feature type="domain" description="Cadherin" evidence="16">
    <location>
        <begin position="783"/>
        <end position="889"/>
    </location>
</feature>
<gene>
    <name evidence="18" type="primary">LOC113495337</name>
</gene>
<keyword evidence="2" id="KW-1003">Cell membrane</keyword>
<dbReference type="SMART" id="SM00112">
    <property type="entry name" value="CA"/>
    <property type="match status" value="13"/>
</dbReference>
<dbReference type="RefSeq" id="XP_026729819.1">
    <property type="nucleotide sequence ID" value="XM_026874018.1"/>
</dbReference>
<dbReference type="CDD" id="cd11304">
    <property type="entry name" value="Cadherin_repeat"/>
    <property type="match status" value="14"/>
</dbReference>
<dbReference type="GO" id="GO:0008104">
    <property type="term" value="P:intracellular protein localization"/>
    <property type="evidence" value="ECO:0007669"/>
    <property type="project" value="UniProtKB-ARBA"/>
</dbReference>
<feature type="domain" description="Cadherin" evidence="16">
    <location>
        <begin position="84"/>
        <end position="184"/>
    </location>
</feature>
<dbReference type="CTD" id="39936"/>
<evidence type="ECO:0000256" key="12">
    <source>
        <dbReference type="ARBA" id="ARBA00023180"/>
    </source>
</evidence>
<feature type="domain" description="Cadherin" evidence="16">
    <location>
        <begin position="890"/>
        <end position="1013"/>
    </location>
</feature>
<dbReference type="FunFam" id="2.60.40.60:FF:000020">
    <property type="entry name" value="Dachsous cadherin-related 1b"/>
    <property type="match status" value="1"/>
</dbReference>
<protein>
    <submittedName>
        <fullName evidence="18">Cadherin-23 isoform X1</fullName>
    </submittedName>
</protein>
<dbReference type="GO" id="GO:0016342">
    <property type="term" value="C:catenin complex"/>
    <property type="evidence" value="ECO:0007669"/>
    <property type="project" value="TreeGrafter"/>
</dbReference>
<dbReference type="FunFam" id="2.60.40.60:FF:000039">
    <property type="entry name" value="FAT atypical cadherin 3"/>
    <property type="match status" value="1"/>
</dbReference>
<dbReference type="InterPro" id="IPR020894">
    <property type="entry name" value="Cadherin_CS"/>
</dbReference>
<dbReference type="InterPro" id="IPR039808">
    <property type="entry name" value="Cadherin"/>
</dbReference>
<dbReference type="Pfam" id="PF00028">
    <property type="entry name" value="Cadherin"/>
    <property type="match status" value="12"/>
</dbReference>
<dbReference type="GO" id="GO:0048731">
    <property type="term" value="P:system development"/>
    <property type="evidence" value="ECO:0007669"/>
    <property type="project" value="UniProtKB-ARBA"/>
</dbReference>
<evidence type="ECO:0000256" key="15">
    <source>
        <dbReference type="SAM" id="Phobius"/>
    </source>
</evidence>
<dbReference type="GO" id="GO:0048513">
    <property type="term" value="P:animal organ development"/>
    <property type="evidence" value="ECO:0007669"/>
    <property type="project" value="UniProtKB-ARBA"/>
</dbReference>
<dbReference type="GO" id="GO:0007043">
    <property type="term" value="P:cell-cell junction assembly"/>
    <property type="evidence" value="ECO:0007669"/>
    <property type="project" value="TreeGrafter"/>
</dbReference>
<evidence type="ECO:0000256" key="7">
    <source>
        <dbReference type="ARBA" id="ARBA00022837"/>
    </source>
</evidence>
<evidence type="ECO:0000259" key="16">
    <source>
        <dbReference type="PROSITE" id="PS50268"/>
    </source>
</evidence>
<dbReference type="SUPFAM" id="SSF49313">
    <property type="entry name" value="Cadherin-like"/>
    <property type="match status" value="14"/>
</dbReference>
<dbReference type="GO" id="GO:0005509">
    <property type="term" value="F:calcium ion binding"/>
    <property type="evidence" value="ECO:0007669"/>
    <property type="project" value="UniProtKB-UniRule"/>
</dbReference>
<keyword evidence="5" id="KW-0732">Signal</keyword>
<dbReference type="InParanoid" id="A0A7E5VNC0"/>
<evidence type="ECO:0000256" key="2">
    <source>
        <dbReference type="ARBA" id="ARBA00022475"/>
    </source>
</evidence>
<dbReference type="Proteomes" id="UP000322000">
    <property type="component" value="Chromosome 6"/>
</dbReference>
<comment type="function">
    <text evidence="13">Cadherins are calcium-dependent cell adhesion proteins. They preferentially interact with themselves in a homophilic manner in connecting cells.</text>
</comment>
<keyword evidence="7 14" id="KW-0106">Calcium</keyword>
<name>A0A7E5VNC0_TRINI</name>
<dbReference type="GO" id="GO:0016477">
    <property type="term" value="P:cell migration"/>
    <property type="evidence" value="ECO:0007669"/>
    <property type="project" value="TreeGrafter"/>
</dbReference>